<dbReference type="InterPro" id="IPR005489">
    <property type="entry name" value="DUF257"/>
</dbReference>
<accession>W8NUL1</accession>
<dbReference type="GeneID" id="24957470"/>
<proteinExistence type="predicted"/>
<gene>
    <name evidence="1" type="ORF">BD01_1357</name>
</gene>
<dbReference type="Pfam" id="PF03192">
    <property type="entry name" value="DUF257"/>
    <property type="match status" value="1"/>
</dbReference>
<dbReference type="STRING" id="195522.BD01_1357"/>
<dbReference type="OrthoDB" id="100687at2157"/>
<dbReference type="HOGENOM" id="CLU_102063_2_0_2"/>
<dbReference type="RefSeq" id="WP_042691122.1">
    <property type="nucleotide sequence ID" value="NZ_CP007264.1"/>
</dbReference>
<keyword evidence="2" id="KW-1185">Reference proteome</keyword>
<reference evidence="1 2" key="1">
    <citation type="submission" date="2014-02" db="EMBL/GenBank/DDBJ databases">
        <title>Genome Sequence of an Hyperthermophilic Archaeon, Thermococcus nautili 30-1, producing viral vesicles.</title>
        <authorList>
            <person name="Oberto J."/>
            <person name="Gaudin M."/>
            <person name="Cossu M."/>
            <person name="Gorlas A."/>
            <person name="Slesarev A."/>
            <person name="Marguet E."/>
            <person name="Forterre P."/>
        </authorList>
    </citation>
    <scope>NUCLEOTIDE SEQUENCE [LARGE SCALE GENOMIC DNA]</scope>
    <source>
        <strain evidence="1 2">30-1</strain>
    </source>
</reference>
<dbReference type="KEGG" id="tnu:BD01_1357"/>
<protein>
    <recommendedName>
        <fullName evidence="3">RecA-superfamily ATPases implicated in signal transduction</fullName>
    </recommendedName>
</protein>
<organism evidence="1 2">
    <name type="scientific">Thermococcus nautili</name>
    <dbReference type="NCBI Taxonomy" id="195522"/>
    <lineage>
        <taxon>Archaea</taxon>
        <taxon>Methanobacteriati</taxon>
        <taxon>Methanobacteriota</taxon>
        <taxon>Thermococci</taxon>
        <taxon>Thermococcales</taxon>
        <taxon>Thermococcaceae</taxon>
        <taxon>Thermococcus</taxon>
    </lineage>
</organism>
<dbReference type="AlphaFoldDB" id="W8NUL1"/>
<name>W8NUL1_9EURY</name>
<evidence type="ECO:0000313" key="1">
    <source>
        <dbReference type="EMBL" id="AHL22968.1"/>
    </source>
</evidence>
<dbReference type="EMBL" id="CP007264">
    <property type="protein sequence ID" value="AHL22968.1"/>
    <property type="molecule type" value="Genomic_DNA"/>
</dbReference>
<dbReference type="Gene3D" id="3.40.50.11570">
    <property type="entry name" value="Protein of unknown function DUF257"/>
    <property type="match status" value="1"/>
</dbReference>
<evidence type="ECO:0008006" key="3">
    <source>
        <dbReference type="Google" id="ProtNLM"/>
    </source>
</evidence>
<dbReference type="eggNOG" id="arCOG03792">
    <property type="taxonomic scope" value="Archaea"/>
</dbReference>
<dbReference type="Proteomes" id="UP000019434">
    <property type="component" value="Chromosome"/>
</dbReference>
<sequence>MTHIIDTLLNVTEGVLLVEYPATGHPELTFFEVLNGWREKGITPLIVDIGDTLHVFLQNLRFEGIDLSVDDIPVIKERGMVEVGKVLGYVEVIEDFDYHLATYGQLAKKVPKESRDHTIVVGMEKFSFTFIDDPPKLERYFETVTRRYLSIKGRTSFLFLNTDVASEYLRKGLEQDSDYVLRVRGREVRVLKSPGVMVNEL</sequence>
<evidence type="ECO:0000313" key="2">
    <source>
        <dbReference type="Proteomes" id="UP000019434"/>
    </source>
</evidence>